<dbReference type="PANTHER" id="PTHR32035:SF3">
    <property type="entry name" value="SMALL RIBOSOMAL SUBUNIT PROTEIN MS38"/>
    <property type="match status" value="1"/>
</dbReference>
<evidence type="ECO:0000256" key="1">
    <source>
        <dbReference type="ARBA" id="ARBA00004173"/>
    </source>
</evidence>
<evidence type="ECO:0000256" key="4">
    <source>
        <dbReference type="ARBA" id="ARBA00035682"/>
    </source>
</evidence>
<dbReference type="KEGG" id="nnu:104593025"/>
<keyword evidence="2" id="KW-0496">Mitochondrion</keyword>
<dbReference type="eggNOG" id="ENOG502S8UR">
    <property type="taxonomic scope" value="Eukaryota"/>
</dbReference>
<dbReference type="RefSeq" id="XP_019052579.1">
    <property type="nucleotide sequence ID" value="XM_019197034.1"/>
</dbReference>
<organism evidence="5 6">
    <name type="scientific">Nelumbo nucifera</name>
    <name type="common">Sacred lotus</name>
    <dbReference type="NCBI Taxonomy" id="4432"/>
    <lineage>
        <taxon>Eukaryota</taxon>
        <taxon>Viridiplantae</taxon>
        <taxon>Streptophyta</taxon>
        <taxon>Embryophyta</taxon>
        <taxon>Tracheophyta</taxon>
        <taxon>Spermatophyta</taxon>
        <taxon>Magnoliopsida</taxon>
        <taxon>Proteales</taxon>
        <taxon>Nelumbonaceae</taxon>
        <taxon>Nelumbo</taxon>
    </lineage>
</organism>
<dbReference type="GeneID" id="104593025"/>
<evidence type="ECO:0000313" key="5">
    <source>
        <dbReference type="Proteomes" id="UP000189703"/>
    </source>
</evidence>
<name>A0A1U8Q183_NELNU</name>
<dbReference type="OMA" id="KTVWADS"/>
<comment type="subcellular location">
    <subcellularLocation>
        <location evidence="1">Mitochondrion</location>
    </subcellularLocation>
</comment>
<dbReference type="PANTHER" id="PTHR32035">
    <property type="entry name" value="AURORA KINASE A-INTERACTING PROTEIN"/>
    <property type="match status" value="1"/>
</dbReference>
<evidence type="ECO:0000313" key="6">
    <source>
        <dbReference type="RefSeq" id="XP_019052579.1"/>
    </source>
</evidence>
<gene>
    <name evidence="6" type="primary">LOC104593025</name>
</gene>
<dbReference type="OrthoDB" id="1932216at2759"/>
<dbReference type="Pfam" id="PF08213">
    <property type="entry name" value="COX24_C"/>
    <property type="match status" value="1"/>
</dbReference>
<dbReference type="SMART" id="SM01155">
    <property type="entry name" value="DUF1713"/>
    <property type="match status" value="1"/>
</dbReference>
<sequence>MAGFLHKFLKRPSSLRIITSFNHLQPSRLAVPFGLHQPNLTGSKSDNQCYLNPVLGSVEQHKPTSPQLLQVYPSFPFGYCLNQIPQTGFDQVNDEEAEAGSCDTRTIWADSVKKKRKRKMNKHKYKKLRKRLRRQT</sequence>
<proteinExistence type="inferred from homology"/>
<accession>A0A1U8Q183</accession>
<dbReference type="FunCoup" id="A0A1U8Q183">
    <property type="interactions" value="778"/>
</dbReference>
<dbReference type="Proteomes" id="UP000189703">
    <property type="component" value="Unplaced"/>
</dbReference>
<dbReference type="STRING" id="4432.A0A1U8Q183"/>
<evidence type="ECO:0000256" key="3">
    <source>
        <dbReference type="ARBA" id="ARBA00035647"/>
    </source>
</evidence>
<dbReference type="GO" id="GO:0005739">
    <property type="term" value="C:mitochondrion"/>
    <property type="evidence" value="ECO:0007669"/>
    <property type="project" value="UniProtKB-SubCell"/>
</dbReference>
<protein>
    <recommendedName>
        <fullName evidence="4">Small ribosomal subunit protein mS38</fullName>
    </recommendedName>
</protein>
<keyword evidence="5" id="KW-1185">Reference proteome</keyword>
<reference evidence="6" key="1">
    <citation type="submission" date="2025-08" db="UniProtKB">
        <authorList>
            <consortium name="RefSeq"/>
        </authorList>
    </citation>
    <scope>IDENTIFICATION</scope>
</reference>
<evidence type="ECO:0000256" key="2">
    <source>
        <dbReference type="ARBA" id="ARBA00023128"/>
    </source>
</evidence>
<comment type="similarity">
    <text evidence="3">Belongs to the mitochondrion-specific ribosomal protein mS38 family.</text>
</comment>
<dbReference type="InterPro" id="IPR013177">
    <property type="entry name" value="Ribosomal_mS38_C"/>
</dbReference>
<dbReference type="AlphaFoldDB" id="A0A1U8Q183"/>